<feature type="compositionally biased region" description="Polar residues" evidence="1">
    <location>
        <begin position="64"/>
        <end position="77"/>
    </location>
</feature>
<protein>
    <submittedName>
        <fullName evidence="2">Putative secreted protein</fullName>
    </submittedName>
</protein>
<feature type="region of interest" description="Disordered" evidence="1">
    <location>
        <begin position="58"/>
        <end position="77"/>
    </location>
</feature>
<name>A0A2M4D176_ANODA</name>
<dbReference type="AlphaFoldDB" id="A0A2M4D176"/>
<organism evidence="2">
    <name type="scientific">Anopheles darlingi</name>
    <name type="common">Mosquito</name>
    <dbReference type="NCBI Taxonomy" id="43151"/>
    <lineage>
        <taxon>Eukaryota</taxon>
        <taxon>Metazoa</taxon>
        <taxon>Ecdysozoa</taxon>
        <taxon>Arthropoda</taxon>
        <taxon>Hexapoda</taxon>
        <taxon>Insecta</taxon>
        <taxon>Pterygota</taxon>
        <taxon>Neoptera</taxon>
        <taxon>Endopterygota</taxon>
        <taxon>Diptera</taxon>
        <taxon>Nematocera</taxon>
        <taxon>Culicoidea</taxon>
        <taxon>Culicidae</taxon>
        <taxon>Anophelinae</taxon>
        <taxon>Anopheles</taxon>
    </lineage>
</organism>
<accession>A0A2M4D176</accession>
<evidence type="ECO:0000256" key="1">
    <source>
        <dbReference type="SAM" id="MobiDB-lite"/>
    </source>
</evidence>
<sequence>MLSAGMLLADFFGVSLLFGHTFYSLSLRSALSLTLFLCCTLQCSFSRSYSCIHFMTKERPNAGNAPTMQTNSTDSSV</sequence>
<proteinExistence type="predicted"/>
<evidence type="ECO:0000313" key="2">
    <source>
        <dbReference type="EMBL" id="MBW71307.1"/>
    </source>
</evidence>
<dbReference type="EMBL" id="GGFL01007129">
    <property type="protein sequence ID" value="MBW71307.1"/>
    <property type="molecule type" value="Transcribed_RNA"/>
</dbReference>
<reference evidence="2" key="1">
    <citation type="submission" date="2018-01" db="EMBL/GenBank/DDBJ databases">
        <title>An insight into the sialome of Amazonian anophelines.</title>
        <authorList>
            <person name="Ribeiro J.M."/>
            <person name="Scarpassa V."/>
            <person name="Calvo E."/>
        </authorList>
    </citation>
    <scope>NUCLEOTIDE SEQUENCE</scope>
</reference>